<dbReference type="GO" id="GO:0004040">
    <property type="term" value="F:amidase activity"/>
    <property type="evidence" value="ECO:0007669"/>
    <property type="project" value="TreeGrafter"/>
</dbReference>
<name>A0A226EED9_FOLCA</name>
<dbReference type="Pfam" id="PF01425">
    <property type="entry name" value="Amidase"/>
    <property type="match status" value="2"/>
</dbReference>
<dbReference type="InterPro" id="IPR023631">
    <property type="entry name" value="Amidase_dom"/>
</dbReference>
<protein>
    <submittedName>
        <fullName evidence="2">Fatty acid amide hydrolase 1</fullName>
    </submittedName>
</protein>
<dbReference type="EMBL" id="LNIX01000004">
    <property type="protein sequence ID" value="OXA55427.1"/>
    <property type="molecule type" value="Genomic_DNA"/>
</dbReference>
<proteinExistence type="predicted"/>
<dbReference type="STRING" id="158441.A0A226EED9"/>
<dbReference type="InterPro" id="IPR052096">
    <property type="entry name" value="Endocannabinoid_amidase"/>
</dbReference>
<dbReference type="InterPro" id="IPR036928">
    <property type="entry name" value="AS_sf"/>
</dbReference>
<accession>A0A226EED9</accession>
<reference evidence="2 3" key="1">
    <citation type="submission" date="2015-12" db="EMBL/GenBank/DDBJ databases">
        <title>The genome of Folsomia candida.</title>
        <authorList>
            <person name="Faddeeva A."/>
            <person name="Derks M.F."/>
            <person name="Anvar Y."/>
            <person name="Smit S."/>
            <person name="Van Straalen N."/>
            <person name="Roelofs D."/>
        </authorList>
    </citation>
    <scope>NUCLEOTIDE SEQUENCE [LARGE SCALE GENOMIC DNA]</scope>
    <source>
        <strain evidence="2 3">VU population</strain>
        <tissue evidence="2">Whole body</tissue>
    </source>
</reference>
<dbReference type="Gene3D" id="3.90.1300.10">
    <property type="entry name" value="Amidase signature (AS) domain"/>
    <property type="match status" value="2"/>
</dbReference>
<dbReference type="OrthoDB" id="6428749at2759"/>
<dbReference type="PANTHER" id="PTHR45847:SF10">
    <property type="entry name" value="FATTY ACID AMIDE HYDROLASE 1"/>
    <property type="match status" value="1"/>
</dbReference>
<dbReference type="SUPFAM" id="SSF75304">
    <property type="entry name" value="Amidase signature (AS) enzymes"/>
    <property type="match status" value="1"/>
</dbReference>
<feature type="domain" description="Amidase" evidence="1">
    <location>
        <begin position="337"/>
        <end position="454"/>
    </location>
</feature>
<dbReference type="PANTHER" id="PTHR45847">
    <property type="entry name" value="FATTY ACID AMIDE HYDROLASE"/>
    <property type="match status" value="1"/>
</dbReference>
<dbReference type="GO" id="GO:0009062">
    <property type="term" value="P:fatty acid catabolic process"/>
    <property type="evidence" value="ECO:0007669"/>
    <property type="project" value="TreeGrafter"/>
</dbReference>
<dbReference type="AlphaFoldDB" id="A0A226EED9"/>
<evidence type="ECO:0000259" key="1">
    <source>
        <dbReference type="Pfam" id="PF01425"/>
    </source>
</evidence>
<organism evidence="2 3">
    <name type="scientific">Folsomia candida</name>
    <name type="common">Springtail</name>
    <dbReference type="NCBI Taxonomy" id="158441"/>
    <lineage>
        <taxon>Eukaryota</taxon>
        <taxon>Metazoa</taxon>
        <taxon>Ecdysozoa</taxon>
        <taxon>Arthropoda</taxon>
        <taxon>Hexapoda</taxon>
        <taxon>Collembola</taxon>
        <taxon>Entomobryomorpha</taxon>
        <taxon>Isotomoidea</taxon>
        <taxon>Isotomidae</taxon>
        <taxon>Proisotominae</taxon>
        <taxon>Folsomia</taxon>
    </lineage>
</organism>
<dbReference type="Proteomes" id="UP000198287">
    <property type="component" value="Unassembled WGS sequence"/>
</dbReference>
<dbReference type="GO" id="GO:0017064">
    <property type="term" value="F:fatty acid amide hydrolase activity"/>
    <property type="evidence" value="ECO:0007669"/>
    <property type="project" value="TreeGrafter"/>
</dbReference>
<dbReference type="OMA" id="HNSIKWV"/>
<comment type="caution">
    <text evidence="2">The sequence shown here is derived from an EMBL/GenBank/DDBJ whole genome shotgun (WGS) entry which is preliminary data.</text>
</comment>
<evidence type="ECO:0000313" key="3">
    <source>
        <dbReference type="Proteomes" id="UP000198287"/>
    </source>
</evidence>
<keyword evidence="2" id="KW-0378">Hydrolase</keyword>
<evidence type="ECO:0000313" key="2">
    <source>
        <dbReference type="EMBL" id="OXA55427.1"/>
    </source>
</evidence>
<feature type="domain" description="Amidase" evidence="1">
    <location>
        <begin position="119"/>
        <end position="293"/>
    </location>
</feature>
<sequence length="465" mass="51594">EKRGQEIVLEKIKTEKRDDQISQLKSSLVPEEFSKYGEIVGFTLKRLREKLYKRELLAEDVVQAFIWKSIQVCDEFDCAVEFISGALDKGRELDKMSMVKGPLHGVPFCVSENIGISGVDCSLSDLNRVLNPLNKNLHVVGGGVACLVGAGGAHFGVVINGGKSSVSTLAHLCGLSTLITTSLRLSRRGCFINRQGMDFDDKAFIPAILSKSAEDQALILQALLENNLQTKSDSCCVPLAWNSQVFESKQKFRIGYISGFQSFPPIGDSQFVIGRVKSFLESAGHVFVPFDVPFDPADFLDSNSSLDCNEGVVLEKVKNLIKFDYAKSRSDVTKPDRPKKEDLIHSFLDKMNHQKIDVVISLVLPFPGISLEDVDPVDEGIMAYTLMWNCLNFPVGVVKFWNESGIHWKSSLDLLDKSGKLVWKQKLLKECANCVGMPIGVQVAGRPFQEELVLKIMVELDDINK</sequence>
<keyword evidence="3" id="KW-1185">Reference proteome</keyword>
<gene>
    <name evidence="2" type="ORF">Fcan01_09215</name>
</gene>
<feature type="non-terminal residue" evidence="2">
    <location>
        <position position="1"/>
    </location>
</feature>